<dbReference type="PANTHER" id="PTHR33711:SF9">
    <property type="entry name" value="PROTOCATECHUATE 3,4-DIOXYGENASE ALPHA CHAIN"/>
    <property type="match status" value="1"/>
</dbReference>
<proteinExistence type="inferred from homology"/>
<keyword evidence="3" id="KW-0560">Oxidoreductase</keyword>
<evidence type="ECO:0000259" key="5">
    <source>
        <dbReference type="Pfam" id="PF00775"/>
    </source>
</evidence>
<evidence type="ECO:0000313" key="6">
    <source>
        <dbReference type="EMBL" id="SNR49010.1"/>
    </source>
</evidence>
<keyword evidence="2 6" id="KW-0223">Dioxygenase</keyword>
<dbReference type="OrthoDB" id="4417174at2"/>
<dbReference type="GO" id="GO:0018578">
    <property type="term" value="F:protocatechuate 3,4-dioxygenase activity"/>
    <property type="evidence" value="ECO:0007669"/>
    <property type="project" value="InterPro"/>
</dbReference>
<feature type="domain" description="Intradiol ring-cleavage dioxygenases" evidence="5">
    <location>
        <begin position="39"/>
        <end position="167"/>
    </location>
</feature>
<evidence type="ECO:0000256" key="3">
    <source>
        <dbReference type="ARBA" id="ARBA00023002"/>
    </source>
</evidence>
<dbReference type="Gene3D" id="2.60.130.10">
    <property type="entry name" value="Aromatic compound dioxygenase"/>
    <property type="match status" value="1"/>
</dbReference>
<feature type="region of interest" description="Disordered" evidence="4">
    <location>
        <begin position="68"/>
        <end position="88"/>
    </location>
</feature>
<dbReference type="RefSeq" id="WP_089300945.1">
    <property type="nucleotide sequence ID" value="NZ_FZNW01000007.1"/>
</dbReference>
<dbReference type="InterPro" id="IPR012786">
    <property type="entry name" value="Protocat_dOase_a"/>
</dbReference>
<comment type="similarity">
    <text evidence="1">Belongs to the intradiol ring-cleavage dioxygenase family.</text>
</comment>
<dbReference type="InterPro" id="IPR050770">
    <property type="entry name" value="Intradiol_RC_Dioxygenase"/>
</dbReference>
<dbReference type="SUPFAM" id="SSF49482">
    <property type="entry name" value="Aromatic compound dioxygenase"/>
    <property type="match status" value="1"/>
</dbReference>
<dbReference type="InterPro" id="IPR000627">
    <property type="entry name" value="Intradiol_dOase_C"/>
</dbReference>
<organism evidence="6 7">
    <name type="scientific">Haloechinothrix alba</name>
    <dbReference type="NCBI Taxonomy" id="664784"/>
    <lineage>
        <taxon>Bacteria</taxon>
        <taxon>Bacillati</taxon>
        <taxon>Actinomycetota</taxon>
        <taxon>Actinomycetes</taxon>
        <taxon>Pseudonocardiales</taxon>
        <taxon>Pseudonocardiaceae</taxon>
        <taxon>Haloechinothrix</taxon>
    </lineage>
</organism>
<evidence type="ECO:0000313" key="7">
    <source>
        <dbReference type="Proteomes" id="UP000198348"/>
    </source>
</evidence>
<evidence type="ECO:0000256" key="4">
    <source>
        <dbReference type="SAM" id="MobiDB-lite"/>
    </source>
</evidence>
<evidence type="ECO:0000256" key="2">
    <source>
        <dbReference type="ARBA" id="ARBA00022964"/>
    </source>
</evidence>
<sequence length="189" mass="20617">MTTSSTLPSTPSQTVGPYLHIGLTWQDGPFVVPEGTPSAVWIRGRVIDGAGEPITDALVETWQCDEHGRFAHPEDPRSAEIGSGFRGFGRSDTRSGDYGILTVIPGRVPDRSGVLQAPHVDLSVFARGMLHRVVTRAYFADRPEANAADPVLSTVPDDRRQTLLARPSTDGYTFDVHVQGERETVFFDV</sequence>
<dbReference type="Proteomes" id="UP000198348">
    <property type="component" value="Unassembled WGS sequence"/>
</dbReference>
<dbReference type="AlphaFoldDB" id="A0A238WQX8"/>
<keyword evidence="7" id="KW-1185">Reference proteome</keyword>
<dbReference type="InterPro" id="IPR015889">
    <property type="entry name" value="Intradiol_dOase_core"/>
</dbReference>
<dbReference type="GO" id="GO:0008199">
    <property type="term" value="F:ferric iron binding"/>
    <property type="evidence" value="ECO:0007669"/>
    <property type="project" value="InterPro"/>
</dbReference>
<accession>A0A238WQX8</accession>
<feature type="compositionally biased region" description="Basic and acidic residues" evidence="4">
    <location>
        <begin position="68"/>
        <end position="78"/>
    </location>
</feature>
<dbReference type="NCBIfam" id="TIGR02423">
    <property type="entry name" value="protocat_alph"/>
    <property type="match status" value="1"/>
</dbReference>
<name>A0A238WQX8_9PSEU</name>
<protein>
    <submittedName>
        <fullName evidence="6">Protocatechuate 3,4-dioxygenase alpha subunit</fullName>
    </submittedName>
</protein>
<dbReference type="Pfam" id="PF00775">
    <property type="entry name" value="Dioxygenase_C"/>
    <property type="match status" value="1"/>
</dbReference>
<reference evidence="6 7" key="1">
    <citation type="submission" date="2017-06" db="EMBL/GenBank/DDBJ databases">
        <authorList>
            <person name="Kim H.J."/>
            <person name="Triplett B.A."/>
        </authorList>
    </citation>
    <scope>NUCLEOTIDE SEQUENCE [LARGE SCALE GENOMIC DNA]</scope>
    <source>
        <strain evidence="6 7">DSM 45207</strain>
    </source>
</reference>
<evidence type="ECO:0000256" key="1">
    <source>
        <dbReference type="ARBA" id="ARBA00007825"/>
    </source>
</evidence>
<dbReference type="PANTHER" id="PTHR33711">
    <property type="entry name" value="DIOXYGENASE, PUTATIVE (AFU_ORTHOLOGUE AFUA_2G02910)-RELATED"/>
    <property type="match status" value="1"/>
</dbReference>
<gene>
    <name evidence="6" type="ORF">SAMN06265360_107115</name>
</gene>
<dbReference type="EMBL" id="FZNW01000007">
    <property type="protein sequence ID" value="SNR49010.1"/>
    <property type="molecule type" value="Genomic_DNA"/>
</dbReference>